<feature type="non-terminal residue" evidence="2">
    <location>
        <position position="1"/>
    </location>
</feature>
<dbReference type="AlphaFoldDB" id="A0A087RTL7"/>
<dbReference type="PATRIC" id="fig|1502295.3.peg.1328"/>
<sequence length="191" mass="21572">NAMAELGMLIPENNRQVIEKGIELSIRAMHGNKPDEMEVQSLMELANQTMSKFPFVLPKNLALYMRMASIIEGIYKTHNVDFKFVIVLRNILQEENMIPKAYVEELKISFDKFAKSIDSALRLGPEMEKFMDEAKISMQKRKPIVFLGGSIFASAIFIGSVLLYQTDEVFGMAGMITSGLIMIGSAIFRKH</sequence>
<accession>A0A087RTL7</accession>
<organism evidence="2 3">
    <name type="scientific">Marine Group I thaumarchaeote SCGC AAA799-P11</name>
    <dbReference type="NCBI Taxonomy" id="1502295"/>
    <lineage>
        <taxon>Archaea</taxon>
        <taxon>Nitrososphaerota</taxon>
        <taxon>Marine Group I</taxon>
    </lineage>
</organism>
<proteinExistence type="predicted"/>
<evidence type="ECO:0000313" key="2">
    <source>
        <dbReference type="EMBL" id="KFM16821.1"/>
    </source>
</evidence>
<keyword evidence="1" id="KW-0812">Transmembrane</keyword>
<keyword evidence="3" id="KW-1185">Reference proteome</keyword>
<comment type="caution">
    <text evidence="2">The sequence shown here is derived from an EMBL/GenBank/DDBJ whole genome shotgun (WGS) entry which is preliminary data.</text>
</comment>
<evidence type="ECO:0000313" key="3">
    <source>
        <dbReference type="Proteomes" id="UP000029387"/>
    </source>
</evidence>
<evidence type="ECO:0008006" key="4">
    <source>
        <dbReference type="Google" id="ProtNLM"/>
    </source>
</evidence>
<reference evidence="2 3" key="1">
    <citation type="submission" date="2014-06" db="EMBL/GenBank/DDBJ databases">
        <authorList>
            <person name="Ngugi D.K."/>
            <person name="Blom J."/>
            <person name="Alam I."/>
            <person name="Rashid M."/>
            <person name="Baalawi W."/>
            <person name="Zhang G."/>
            <person name="Hikmawan T."/>
            <person name="Guan Y."/>
            <person name="Antunes A."/>
            <person name="Siam R."/>
            <person name="El-Dorry H."/>
            <person name="Bajic V."/>
            <person name="Stingl U."/>
        </authorList>
    </citation>
    <scope>NUCLEOTIDE SEQUENCE [LARGE SCALE GENOMIC DNA]</scope>
    <source>
        <strain evidence="2">SCGC AAA799-P11</strain>
    </source>
</reference>
<feature type="transmembrane region" description="Helical" evidence="1">
    <location>
        <begin position="169"/>
        <end position="188"/>
    </location>
</feature>
<gene>
    <name evidence="2" type="ORF">AAA799P11_01399</name>
</gene>
<name>A0A087RTL7_9ARCH</name>
<keyword evidence="1" id="KW-1133">Transmembrane helix</keyword>
<evidence type="ECO:0000256" key="1">
    <source>
        <dbReference type="SAM" id="Phobius"/>
    </source>
</evidence>
<dbReference type="Proteomes" id="UP000029387">
    <property type="component" value="Unassembled WGS sequence"/>
</dbReference>
<feature type="transmembrane region" description="Helical" evidence="1">
    <location>
        <begin position="144"/>
        <end position="163"/>
    </location>
</feature>
<keyword evidence="1" id="KW-0472">Membrane</keyword>
<protein>
    <recommendedName>
        <fullName evidence="4">AarF/ABC1/UbiB kinase family protein</fullName>
    </recommendedName>
</protein>
<dbReference type="EMBL" id="JOSZ01000041">
    <property type="protein sequence ID" value="KFM16821.1"/>
    <property type="molecule type" value="Genomic_DNA"/>
</dbReference>